<keyword evidence="1" id="KW-0812">Transmembrane</keyword>
<proteinExistence type="predicted"/>
<keyword evidence="1" id="KW-0472">Membrane</keyword>
<feature type="transmembrane region" description="Helical" evidence="1">
    <location>
        <begin position="181"/>
        <end position="201"/>
    </location>
</feature>
<dbReference type="EMBL" id="MFJM01000072">
    <property type="protein sequence ID" value="OGG15796.1"/>
    <property type="molecule type" value="Genomic_DNA"/>
</dbReference>
<feature type="transmembrane region" description="Helical" evidence="1">
    <location>
        <begin position="65"/>
        <end position="83"/>
    </location>
</feature>
<accession>A0A1F5ZTI9</accession>
<evidence type="ECO:0000313" key="3">
    <source>
        <dbReference type="Proteomes" id="UP000176253"/>
    </source>
</evidence>
<name>A0A1F5ZTI9_9BACT</name>
<organism evidence="2 3">
    <name type="scientific">Candidatus Gottesmanbacteria bacterium RIFCSPHIGHO2_02_FULL_39_14</name>
    <dbReference type="NCBI Taxonomy" id="1798383"/>
    <lineage>
        <taxon>Bacteria</taxon>
        <taxon>Candidatus Gottesmaniibacteriota</taxon>
    </lineage>
</organism>
<protein>
    <submittedName>
        <fullName evidence="2">Uncharacterized protein</fullName>
    </submittedName>
</protein>
<keyword evidence="1" id="KW-1133">Transmembrane helix</keyword>
<dbReference type="Proteomes" id="UP000176253">
    <property type="component" value="Unassembled WGS sequence"/>
</dbReference>
<feature type="transmembrane region" description="Helical" evidence="1">
    <location>
        <begin position="92"/>
        <end position="111"/>
    </location>
</feature>
<dbReference type="Pfam" id="PF18900">
    <property type="entry name" value="DUF5656"/>
    <property type="match status" value="1"/>
</dbReference>
<evidence type="ECO:0000313" key="2">
    <source>
        <dbReference type="EMBL" id="OGG15796.1"/>
    </source>
</evidence>
<dbReference type="AlphaFoldDB" id="A0A1F5ZTI9"/>
<sequence>MYKRLILKRGKKKSYRRFLKGKLRNLAKYKHILTFLEKRERFAVTTIILTSGVLTIQLIWQDVRFYLVLFLAFISYLLTAWSLKEDIKSNEWILLFILPVFFTASVSLFYFLLPPRWIIRLTTTTMFALGTYAILLVENIYNVAVERSIQLLRAAQSVGLLVSLAVIFLTSNIIYSLRLPFWANMLIMTIISFFLAMQSLWSVNLEKHFNKELYLYSLIIAVGVGELSMALSFWPIENASFSLFLSASYYSLVGVVQQHILERLFINVIREYIIVFILTFILAFVITKWG</sequence>
<evidence type="ECO:0000256" key="1">
    <source>
        <dbReference type="SAM" id="Phobius"/>
    </source>
</evidence>
<feature type="transmembrane region" description="Helical" evidence="1">
    <location>
        <begin position="268"/>
        <end position="287"/>
    </location>
</feature>
<reference evidence="2 3" key="1">
    <citation type="journal article" date="2016" name="Nat. Commun.">
        <title>Thousands of microbial genomes shed light on interconnected biogeochemical processes in an aquifer system.</title>
        <authorList>
            <person name="Anantharaman K."/>
            <person name="Brown C.T."/>
            <person name="Hug L.A."/>
            <person name="Sharon I."/>
            <person name="Castelle C.J."/>
            <person name="Probst A.J."/>
            <person name="Thomas B.C."/>
            <person name="Singh A."/>
            <person name="Wilkins M.J."/>
            <person name="Karaoz U."/>
            <person name="Brodie E.L."/>
            <person name="Williams K.H."/>
            <person name="Hubbard S.S."/>
            <person name="Banfield J.F."/>
        </authorList>
    </citation>
    <scope>NUCLEOTIDE SEQUENCE [LARGE SCALE GENOMIC DNA]</scope>
</reference>
<dbReference type="InterPro" id="IPR043715">
    <property type="entry name" value="DUF5656"/>
</dbReference>
<feature type="transmembrane region" description="Helical" evidence="1">
    <location>
        <begin position="117"/>
        <end position="137"/>
    </location>
</feature>
<feature type="transmembrane region" description="Helical" evidence="1">
    <location>
        <begin position="158"/>
        <end position="175"/>
    </location>
</feature>
<feature type="transmembrane region" description="Helical" evidence="1">
    <location>
        <begin position="213"/>
        <end position="233"/>
    </location>
</feature>
<comment type="caution">
    <text evidence="2">The sequence shown here is derived from an EMBL/GenBank/DDBJ whole genome shotgun (WGS) entry which is preliminary data.</text>
</comment>
<gene>
    <name evidence="2" type="ORF">A3D78_04825</name>
</gene>
<dbReference type="STRING" id="1798383.A3D78_04825"/>